<gene>
    <name evidence="2" type="ORF">UW82_C0003G0020</name>
</gene>
<comment type="subcellular location">
    <subcellularLocation>
        <location evidence="1">Cell membrane</location>
        <topology evidence="1">Peripheral membrane protein</topology>
        <orientation evidence="1">Cytoplasmic side</orientation>
    </subcellularLocation>
</comment>
<comment type="function">
    <text evidence="1">Could be involved in insertion of integral membrane proteins into the membrane.</text>
</comment>
<evidence type="ECO:0000313" key="3">
    <source>
        <dbReference type="Proteomes" id="UP000034504"/>
    </source>
</evidence>
<comment type="similarity">
    <text evidence="1">Belongs to the UPF0161 family.</text>
</comment>
<dbReference type="GO" id="GO:0005886">
    <property type="term" value="C:plasma membrane"/>
    <property type="evidence" value="ECO:0007669"/>
    <property type="project" value="UniProtKB-SubCell"/>
</dbReference>
<sequence length="71" mass="8137">MQKFVLILLKFYKNYLSPGNISIKMCRFEPSCSRYTLEAVEKHGVVKGLLLGAWRVLRCNPFNKGGFDPVN</sequence>
<reference evidence="2 3" key="1">
    <citation type="journal article" date="2015" name="Nature">
        <title>rRNA introns, odd ribosomes, and small enigmatic genomes across a large radiation of phyla.</title>
        <authorList>
            <person name="Brown C.T."/>
            <person name="Hug L.A."/>
            <person name="Thomas B.C."/>
            <person name="Sharon I."/>
            <person name="Castelle C.J."/>
            <person name="Singh A."/>
            <person name="Wilkins M.J."/>
            <person name="Williams K.H."/>
            <person name="Banfield J.F."/>
        </authorList>
    </citation>
    <scope>NUCLEOTIDE SEQUENCE [LARGE SCALE GENOMIC DNA]</scope>
</reference>
<dbReference type="InterPro" id="IPR002696">
    <property type="entry name" value="Membr_insert_effic_factor_YidD"/>
</dbReference>
<dbReference type="HAMAP" id="MF_00386">
    <property type="entry name" value="UPF0161_YidD"/>
    <property type="match status" value="1"/>
</dbReference>
<dbReference type="AlphaFoldDB" id="A0A0G1MWG3"/>
<dbReference type="PANTHER" id="PTHR33383">
    <property type="entry name" value="MEMBRANE PROTEIN INSERTION EFFICIENCY FACTOR-RELATED"/>
    <property type="match status" value="1"/>
</dbReference>
<accession>A0A0G1MWG3</accession>
<dbReference type="EMBL" id="LCJU01000003">
    <property type="protein sequence ID" value="KKT85102.1"/>
    <property type="molecule type" value="Genomic_DNA"/>
</dbReference>
<evidence type="ECO:0000256" key="1">
    <source>
        <dbReference type="HAMAP-Rule" id="MF_00386"/>
    </source>
</evidence>
<protein>
    <recommendedName>
        <fullName evidence="1">Putative membrane protein insertion efficiency factor</fullName>
    </recommendedName>
</protein>
<dbReference type="NCBIfam" id="TIGR00278">
    <property type="entry name" value="membrane protein insertion efficiency factor YidD"/>
    <property type="match status" value="1"/>
</dbReference>
<keyword evidence="1" id="KW-1003">Cell membrane</keyword>
<evidence type="ECO:0000313" key="2">
    <source>
        <dbReference type="EMBL" id="KKT85102.1"/>
    </source>
</evidence>
<dbReference type="Proteomes" id="UP000034504">
    <property type="component" value="Unassembled WGS sequence"/>
</dbReference>
<comment type="caution">
    <text evidence="2">The sequence shown here is derived from an EMBL/GenBank/DDBJ whole genome shotgun (WGS) entry which is preliminary data.</text>
</comment>
<dbReference type="PANTHER" id="PTHR33383:SF1">
    <property type="entry name" value="MEMBRANE PROTEIN INSERTION EFFICIENCY FACTOR-RELATED"/>
    <property type="match status" value="1"/>
</dbReference>
<organism evidence="2 3">
    <name type="scientific">candidate division WWE3 bacterium GW2011_GWC2_44_9</name>
    <dbReference type="NCBI Taxonomy" id="1619125"/>
    <lineage>
        <taxon>Bacteria</taxon>
        <taxon>Katanobacteria</taxon>
    </lineage>
</organism>
<proteinExistence type="inferred from homology"/>
<keyword evidence="1" id="KW-0472">Membrane</keyword>
<name>A0A0G1MWG3_UNCKA</name>
<dbReference type="Pfam" id="PF01809">
    <property type="entry name" value="YidD"/>
    <property type="match status" value="1"/>
</dbReference>
<dbReference type="SMART" id="SM01234">
    <property type="entry name" value="Haemolytic"/>
    <property type="match status" value="1"/>
</dbReference>
<dbReference type="PATRIC" id="fig|1619125.3.peg.93"/>